<evidence type="ECO:0000313" key="2">
    <source>
        <dbReference type="Proteomes" id="UP000190648"/>
    </source>
</evidence>
<reference evidence="1 2" key="1">
    <citation type="submission" date="2016-02" db="EMBL/GenBank/DDBJ databases">
        <title>Band-tailed pigeon sequencing and assembly.</title>
        <authorList>
            <person name="Soares A.E."/>
            <person name="Novak B.J."/>
            <person name="Rice E.S."/>
            <person name="O'Connell B."/>
            <person name="Chang D."/>
            <person name="Weber S."/>
            <person name="Shapiro B."/>
        </authorList>
    </citation>
    <scope>NUCLEOTIDE SEQUENCE [LARGE SCALE GENOMIC DNA]</scope>
    <source>
        <strain evidence="1">BTP2013</strain>
        <tissue evidence="1">Blood</tissue>
    </source>
</reference>
<dbReference type="EMBL" id="LSYS01006629">
    <property type="protein sequence ID" value="OPJ75142.1"/>
    <property type="molecule type" value="Genomic_DNA"/>
</dbReference>
<dbReference type="AlphaFoldDB" id="A0A1V4JSG7"/>
<name>A0A1V4JSG7_PATFA</name>
<organism evidence="1 2">
    <name type="scientific">Patagioenas fasciata monilis</name>
    <dbReference type="NCBI Taxonomy" id="372326"/>
    <lineage>
        <taxon>Eukaryota</taxon>
        <taxon>Metazoa</taxon>
        <taxon>Chordata</taxon>
        <taxon>Craniata</taxon>
        <taxon>Vertebrata</taxon>
        <taxon>Euteleostomi</taxon>
        <taxon>Archelosauria</taxon>
        <taxon>Archosauria</taxon>
        <taxon>Dinosauria</taxon>
        <taxon>Saurischia</taxon>
        <taxon>Theropoda</taxon>
        <taxon>Coelurosauria</taxon>
        <taxon>Aves</taxon>
        <taxon>Neognathae</taxon>
        <taxon>Neoaves</taxon>
        <taxon>Columbimorphae</taxon>
        <taxon>Columbiformes</taxon>
        <taxon>Columbidae</taxon>
        <taxon>Patagioenas</taxon>
    </lineage>
</organism>
<accession>A0A1V4JSG7</accession>
<protein>
    <submittedName>
        <fullName evidence="1">Uncharacterized protein</fullName>
    </submittedName>
</protein>
<comment type="caution">
    <text evidence="1">The sequence shown here is derived from an EMBL/GenBank/DDBJ whole genome shotgun (WGS) entry which is preliminary data.</text>
</comment>
<gene>
    <name evidence="1" type="ORF">AV530_018575</name>
</gene>
<keyword evidence="2" id="KW-1185">Reference proteome</keyword>
<dbReference type="Proteomes" id="UP000190648">
    <property type="component" value="Unassembled WGS sequence"/>
</dbReference>
<proteinExistence type="predicted"/>
<sequence>MERSPQLLCSFLVWAESFKVSFLAGQCETRACAALSAGRWGLQQQHGVTPDPRRNVQALNLPAPLALNLPVPLALNLPAPPGTEPSCTHWH</sequence>
<evidence type="ECO:0000313" key="1">
    <source>
        <dbReference type="EMBL" id="OPJ75142.1"/>
    </source>
</evidence>